<evidence type="ECO:0000313" key="2">
    <source>
        <dbReference type="Proteomes" id="UP001302126"/>
    </source>
</evidence>
<reference evidence="1" key="1">
    <citation type="journal article" date="2023" name="Mol. Phylogenet. Evol.">
        <title>Genome-scale phylogeny and comparative genomics of the fungal order Sordariales.</title>
        <authorList>
            <person name="Hensen N."/>
            <person name="Bonometti L."/>
            <person name="Westerberg I."/>
            <person name="Brannstrom I.O."/>
            <person name="Guillou S."/>
            <person name="Cros-Aarteil S."/>
            <person name="Calhoun S."/>
            <person name="Haridas S."/>
            <person name="Kuo A."/>
            <person name="Mondo S."/>
            <person name="Pangilinan J."/>
            <person name="Riley R."/>
            <person name="LaButti K."/>
            <person name="Andreopoulos B."/>
            <person name="Lipzen A."/>
            <person name="Chen C."/>
            <person name="Yan M."/>
            <person name="Daum C."/>
            <person name="Ng V."/>
            <person name="Clum A."/>
            <person name="Steindorff A."/>
            <person name="Ohm R.A."/>
            <person name="Martin F."/>
            <person name="Silar P."/>
            <person name="Natvig D.O."/>
            <person name="Lalanne C."/>
            <person name="Gautier V."/>
            <person name="Ament-Velasquez S.L."/>
            <person name="Kruys A."/>
            <person name="Hutchinson M.I."/>
            <person name="Powell A.J."/>
            <person name="Barry K."/>
            <person name="Miller A.N."/>
            <person name="Grigoriev I.V."/>
            <person name="Debuchy R."/>
            <person name="Gladieux P."/>
            <person name="Hiltunen Thoren M."/>
            <person name="Johannesson H."/>
        </authorList>
    </citation>
    <scope>NUCLEOTIDE SEQUENCE</scope>
    <source>
        <strain evidence="1">PSN309</strain>
    </source>
</reference>
<dbReference type="Proteomes" id="UP001302126">
    <property type="component" value="Unassembled WGS sequence"/>
</dbReference>
<keyword evidence="2" id="KW-1185">Reference proteome</keyword>
<proteinExistence type="predicted"/>
<sequence length="314" mass="35301">MSAPSEMPGSPSTEDVHKHLPAAHLTNHGELPGLAPEWNPHINMVPPFQRQQGGIPRQHDAYRTDAEHQSLVHEALNLQRNLDHAYSVLQRHEVEMGNVATAFTNLLLQLCGEVDDMRGGYRSDRCPCHPTTPLADVWEVNLTPAHWNYDHGQLVSQSVTFLGQLVASWYVSLKAVEDQTRCASPLTAVQRAVFHLGPVGLSKAKPLHRQNKLQPSQPIDCSMQPISPGKHAVGPLDRFHAPLRSSPRYRPFWPPHAFGRFPTATWIEDDQAKPPAGDVRIRVRRRESRHLGEMLGAWSWTLVHEPHPRANIKK</sequence>
<reference evidence="1" key="2">
    <citation type="submission" date="2023-05" db="EMBL/GenBank/DDBJ databases">
        <authorList>
            <consortium name="Lawrence Berkeley National Laboratory"/>
            <person name="Steindorff A."/>
            <person name="Hensen N."/>
            <person name="Bonometti L."/>
            <person name="Westerberg I."/>
            <person name="Brannstrom I.O."/>
            <person name="Guillou S."/>
            <person name="Cros-Aarteil S."/>
            <person name="Calhoun S."/>
            <person name="Haridas S."/>
            <person name="Kuo A."/>
            <person name="Mondo S."/>
            <person name="Pangilinan J."/>
            <person name="Riley R."/>
            <person name="Labutti K."/>
            <person name="Andreopoulos B."/>
            <person name="Lipzen A."/>
            <person name="Chen C."/>
            <person name="Yanf M."/>
            <person name="Daum C."/>
            <person name="Ng V."/>
            <person name="Clum A."/>
            <person name="Ohm R."/>
            <person name="Martin F."/>
            <person name="Silar P."/>
            <person name="Natvig D."/>
            <person name="Lalanne C."/>
            <person name="Gautier V."/>
            <person name="Ament-Velasquez S.L."/>
            <person name="Kruys A."/>
            <person name="Hutchinson M.I."/>
            <person name="Powell A.J."/>
            <person name="Barry K."/>
            <person name="Miller A.N."/>
            <person name="Grigoriev I.V."/>
            <person name="Debuchy R."/>
            <person name="Gladieux P."/>
            <person name="Thoren M.H."/>
            <person name="Johannesson H."/>
        </authorList>
    </citation>
    <scope>NUCLEOTIDE SEQUENCE</scope>
    <source>
        <strain evidence="1">PSN309</strain>
    </source>
</reference>
<name>A0AAN6WWC5_9PEZI</name>
<organism evidence="1 2">
    <name type="scientific">Podospora australis</name>
    <dbReference type="NCBI Taxonomy" id="1536484"/>
    <lineage>
        <taxon>Eukaryota</taxon>
        <taxon>Fungi</taxon>
        <taxon>Dikarya</taxon>
        <taxon>Ascomycota</taxon>
        <taxon>Pezizomycotina</taxon>
        <taxon>Sordariomycetes</taxon>
        <taxon>Sordariomycetidae</taxon>
        <taxon>Sordariales</taxon>
        <taxon>Podosporaceae</taxon>
        <taxon>Podospora</taxon>
    </lineage>
</organism>
<dbReference type="AlphaFoldDB" id="A0AAN6WWC5"/>
<gene>
    <name evidence="1" type="ORF">QBC35DRAFT_450481</name>
</gene>
<protein>
    <submittedName>
        <fullName evidence="1">Uncharacterized protein</fullName>
    </submittedName>
</protein>
<accession>A0AAN6WWC5</accession>
<dbReference type="EMBL" id="MU864378">
    <property type="protein sequence ID" value="KAK4189176.1"/>
    <property type="molecule type" value="Genomic_DNA"/>
</dbReference>
<comment type="caution">
    <text evidence="1">The sequence shown here is derived from an EMBL/GenBank/DDBJ whole genome shotgun (WGS) entry which is preliminary data.</text>
</comment>
<evidence type="ECO:0000313" key="1">
    <source>
        <dbReference type="EMBL" id="KAK4189176.1"/>
    </source>
</evidence>